<name>A0A194VHG6_CYTMA</name>
<dbReference type="EMBL" id="KN796113">
    <property type="protein sequence ID" value="KUI63581.1"/>
    <property type="molecule type" value="Genomic_DNA"/>
</dbReference>
<dbReference type="SMR" id="A0A194VHG6"/>
<gene>
    <name evidence="2" type="ORF">VM1G_10405</name>
</gene>
<protein>
    <submittedName>
        <fullName evidence="2">Uncharacterized protein</fullName>
    </submittedName>
</protein>
<feature type="coiled-coil region" evidence="1">
    <location>
        <begin position="38"/>
        <end position="81"/>
    </location>
</feature>
<proteinExistence type="predicted"/>
<sequence>MVIKTEKEWQAREKELSADEKEYAWKQQQLSRGPKKGRRKLEQALEAELHALKKERRRMNKEKEEIQRRRLQAEKEKAEVFALPLFGDATRRLDIFWWLDHNDQMKWAEKHLRVLQKLDPNNALETALLPIKFDQE</sequence>
<accession>A0A194VHG6</accession>
<dbReference type="AlphaFoldDB" id="A0A194VHG6"/>
<evidence type="ECO:0000313" key="3">
    <source>
        <dbReference type="Proteomes" id="UP000078559"/>
    </source>
</evidence>
<organism evidence="2 3">
    <name type="scientific">Cytospora mali</name>
    <name type="common">Apple Valsa canker fungus</name>
    <name type="synonym">Valsa mali</name>
    <dbReference type="NCBI Taxonomy" id="578113"/>
    <lineage>
        <taxon>Eukaryota</taxon>
        <taxon>Fungi</taxon>
        <taxon>Dikarya</taxon>
        <taxon>Ascomycota</taxon>
        <taxon>Pezizomycotina</taxon>
        <taxon>Sordariomycetes</taxon>
        <taxon>Sordariomycetidae</taxon>
        <taxon>Diaporthales</taxon>
        <taxon>Cytosporaceae</taxon>
        <taxon>Cytospora</taxon>
    </lineage>
</organism>
<evidence type="ECO:0000313" key="2">
    <source>
        <dbReference type="EMBL" id="KUI63581.1"/>
    </source>
</evidence>
<reference evidence="2" key="1">
    <citation type="submission" date="2014-12" db="EMBL/GenBank/DDBJ databases">
        <title>Genome Sequence of Valsa Canker Pathogens Uncovers a Specific Adaption of Colonization on Woody Bark.</title>
        <authorList>
            <person name="Yin Z."/>
            <person name="Liu H."/>
            <person name="Gao X."/>
            <person name="Li Z."/>
            <person name="Song N."/>
            <person name="Ke X."/>
            <person name="Dai Q."/>
            <person name="Wu Y."/>
            <person name="Sun Y."/>
            <person name="Xu J.-R."/>
            <person name="Kang Z.K."/>
            <person name="Wang L."/>
            <person name="Huang L."/>
        </authorList>
    </citation>
    <scope>NUCLEOTIDE SEQUENCE [LARGE SCALE GENOMIC DNA]</scope>
    <source>
        <strain evidence="2">03-8</strain>
    </source>
</reference>
<dbReference type="OrthoDB" id="5244652at2759"/>
<dbReference type="Proteomes" id="UP000078559">
    <property type="component" value="Unassembled WGS sequence"/>
</dbReference>
<keyword evidence="3" id="KW-1185">Reference proteome</keyword>
<keyword evidence="1" id="KW-0175">Coiled coil</keyword>
<evidence type="ECO:0000256" key="1">
    <source>
        <dbReference type="SAM" id="Coils"/>
    </source>
</evidence>